<proteinExistence type="inferred from homology"/>
<feature type="domain" description="Aminoglycoside phosphotransferase" evidence="2">
    <location>
        <begin position="30"/>
        <end position="268"/>
    </location>
</feature>
<dbReference type="PANTHER" id="PTHR21064">
    <property type="entry name" value="AMINOGLYCOSIDE PHOSPHOTRANSFERASE DOMAIN-CONTAINING PROTEIN-RELATED"/>
    <property type="match status" value="1"/>
</dbReference>
<dbReference type="Pfam" id="PF01636">
    <property type="entry name" value="APH"/>
    <property type="match status" value="1"/>
</dbReference>
<dbReference type="SUPFAM" id="SSF56112">
    <property type="entry name" value="Protein kinase-like (PK-like)"/>
    <property type="match status" value="1"/>
</dbReference>
<dbReference type="PANTHER" id="PTHR21064:SF6">
    <property type="entry name" value="AMINOGLYCOSIDE PHOSPHOTRANSFERASE DOMAIN-CONTAINING PROTEIN"/>
    <property type="match status" value="1"/>
</dbReference>
<dbReference type="Gene3D" id="3.30.200.20">
    <property type="entry name" value="Phosphorylase Kinase, domain 1"/>
    <property type="match status" value="1"/>
</dbReference>
<comment type="caution">
    <text evidence="3">The sequence shown here is derived from an EMBL/GenBank/DDBJ whole genome shotgun (WGS) entry which is preliminary data.</text>
</comment>
<accession>A0ABS5NVR6</accession>
<sequence length="329" mass="38712">MKLISPEELVLEDLIKSCSCYFGFQVLETIPIKHGWLNLKWRLITDSGIFLLKQYNKERLRKYNHAELLFAFTQQMRLHRAGFPCPKLYSYNGQILLESNTGELFLLMEYCDGNMIPPGKLNSHQMYDLGRATGRMHQLLNDGSIVRKRTPVFSPSSKKERLTHWKLVKSHLRDKGKTHLLPIIDTQYKTTENINFVNDHIGESGWAHRDLWVDNILFHDRELSAVLDFDRMKYDFPQLDVARAVISGALYENKLDVFLVSVFVEGYREARLFDKGCLLESLKWLWYMESTWWIHAELDLQSGPSQRFSEEIQWLSENLTELEFMLKEL</sequence>
<dbReference type="InterPro" id="IPR011009">
    <property type="entry name" value="Kinase-like_dom_sf"/>
</dbReference>
<reference evidence="3 4" key="1">
    <citation type="submission" date="2021-05" db="EMBL/GenBank/DDBJ databases">
        <title>Novel Bacillus species.</title>
        <authorList>
            <person name="Liu G."/>
        </authorList>
    </citation>
    <scope>NUCLEOTIDE SEQUENCE [LARGE SCALE GENOMIC DNA]</scope>
    <source>
        <strain evidence="3 4">FJAT-49705</strain>
    </source>
</reference>
<evidence type="ECO:0000256" key="1">
    <source>
        <dbReference type="ARBA" id="ARBA00038240"/>
    </source>
</evidence>
<dbReference type="Proteomes" id="UP000681027">
    <property type="component" value="Unassembled WGS sequence"/>
</dbReference>
<name>A0ABS5NVR6_9BACI</name>
<dbReference type="InterPro" id="IPR050249">
    <property type="entry name" value="Pseudomonas-type_ThrB"/>
</dbReference>
<dbReference type="Gene3D" id="3.90.1200.10">
    <property type="match status" value="1"/>
</dbReference>
<comment type="similarity">
    <text evidence="1">Belongs to the pseudomonas-type ThrB family.</text>
</comment>
<dbReference type="EMBL" id="JAGYPM010000004">
    <property type="protein sequence ID" value="MBS4191887.1"/>
    <property type="molecule type" value="Genomic_DNA"/>
</dbReference>
<dbReference type="InterPro" id="IPR002575">
    <property type="entry name" value="Aminoglycoside_PTrfase"/>
</dbReference>
<gene>
    <name evidence="3" type="ORF">KHA94_17100</name>
</gene>
<organism evidence="3 4">
    <name type="scientific">Cytobacillus citreus</name>
    <dbReference type="NCBI Taxonomy" id="2833586"/>
    <lineage>
        <taxon>Bacteria</taxon>
        <taxon>Bacillati</taxon>
        <taxon>Bacillota</taxon>
        <taxon>Bacilli</taxon>
        <taxon>Bacillales</taxon>
        <taxon>Bacillaceae</taxon>
        <taxon>Cytobacillus</taxon>
    </lineage>
</organism>
<evidence type="ECO:0000259" key="2">
    <source>
        <dbReference type="Pfam" id="PF01636"/>
    </source>
</evidence>
<evidence type="ECO:0000313" key="4">
    <source>
        <dbReference type="Proteomes" id="UP000681027"/>
    </source>
</evidence>
<protein>
    <submittedName>
        <fullName evidence="3">Phosphotransferase</fullName>
    </submittedName>
</protein>
<keyword evidence="4" id="KW-1185">Reference proteome</keyword>
<evidence type="ECO:0000313" key="3">
    <source>
        <dbReference type="EMBL" id="MBS4191887.1"/>
    </source>
</evidence>
<dbReference type="RefSeq" id="WP_213103354.1">
    <property type="nucleotide sequence ID" value="NZ_JAGYPM010000004.1"/>
</dbReference>